<organism evidence="1 2">
    <name type="scientific">Dreissena polymorpha</name>
    <name type="common">Zebra mussel</name>
    <name type="synonym">Mytilus polymorpha</name>
    <dbReference type="NCBI Taxonomy" id="45954"/>
    <lineage>
        <taxon>Eukaryota</taxon>
        <taxon>Metazoa</taxon>
        <taxon>Spiralia</taxon>
        <taxon>Lophotrochozoa</taxon>
        <taxon>Mollusca</taxon>
        <taxon>Bivalvia</taxon>
        <taxon>Autobranchia</taxon>
        <taxon>Heteroconchia</taxon>
        <taxon>Euheterodonta</taxon>
        <taxon>Imparidentia</taxon>
        <taxon>Neoheterodontei</taxon>
        <taxon>Myida</taxon>
        <taxon>Dreissenoidea</taxon>
        <taxon>Dreissenidae</taxon>
        <taxon>Dreissena</taxon>
    </lineage>
</organism>
<evidence type="ECO:0000313" key="2">
    <source>
        <dbReference type="Proteomes" id="UP000828390"/>
    </source>
</evidence>
<accession>A0A9D4M6A4</accession>
<gene>
    <name evidence="1" type="ORF">DPMN_033753</name>
</gene>
<sequence length="56" mass="6464">MWLMRLRALITRRPVLQNPRSHGTDVNFMDKSLRTTCIIVGKRLSSHHHVNGLLEG</sequence>
<reference evidence="1" key="1">
    <citation type="journal article" date="2019" name="bioRxiv">
        <title>The Genome of the Zebra Mussel, Dreissena polymorpha: A Resource for Invasive Species Research.</title>
        <authorList>
            <person name="McCartney M.A."/>
            <person name="Auch B."/>
            <person name="Kono T."/>
            <person name="Mallez S."/>
            <person name="Zhang Y."/>
            <person name="Obille A."/>
            <person name="Becker A."/>
            <person name="Abrahante J.E."/>
            <person name="Garbe J."/>
            <person name="Badalamenti J.P."/>
            <person name="Herman A."/>
            <person name="Mangelson H."/>
            <person name="Liachko I."/>
            <person name="Sullivan S."/>
            <person name="Sone E.D."/>
            <person name="Koren S."/>
            <person name="Silverstein K.A.T."/>
            <person name="Beckman K.B."/>
            <person name="Gohl D.M."/>
        </authorList>
    </citation>
    <scope>NUCLEOTIDE SEQUENCE</scope>
    <source>
        <strain evidence="1">Duluth1</strain>
        <tissue evidence="1">Whole animal</tissue>
    </source>
</reference>
<name>A0A9D4M6A4_DREPO</name>
<dbReference type="AlphaFoldDB" id="A0A9D4M6A4"/>
<protein>
    <submittedName>
        <fullName evidence="1">Uncharacterized protein</fullName>
    </submittedName>
</protein>
<keyword evidence="2" id="KW-1185">Reference proteome</keyword>
<comment type="caution">
    <text evidence="1">The sequence shown here is derived from an EMBL/GenBank/DDBJ whole genome shotgun (WGS) entry which is preliminary data.</text>
</comment>
<dbReference type="Proteomes" id="UP000828390">
    <property type="component" value="Unassembled WGS sequence"/>
</dbReference>
<proteinExistence type="predicted"/>
<reference evidence="1" key="2">
    <citation type="submission" date="2020-11" db="EMBL/GenBank/DDBJ databases">
        <authorList>
            <person name="McCartney M.A."/>
            <person name="Auch B."/>
            <person name="Kono T."/>
            <person name="Mallez S."/>
            <person name="Becker A."/>
            <person name="Gohl D.M."/>
            <person name="Silverstein K.A.T."/>
            <person name="Koren S."/>
            <person name="Bechman K.B."/>
            <person name="Herman A."/>
            <person name="Abrahante J.E."/>
            <person name="Garbe J."/>
        </authorList>
    </citation>
    <scope>NUCLEOTIDE SEQUENCE</scope>
    <source>
        <strain evidence="1">Duluth1</strain>
        <tissue evidence="1">Whole animal</tissue>
    </source>
</reference>
<dbReference type="EMBL" id="JAIWYP010000002">
    <property type="protein sequence ID" value="KAH3870565.1"/>
    <property type="molecule type" value="Genomic_DNA"/>
</dbReference>
<evidence type="ECO:0000313" key="1">
    <source>
        <dbReference type="EMBL" id="KAH3870565.1"/>
    </source>
</evidence>